<dbReference type="VEuPathDB" id="PlasmoDB:C922_02164"/>
<dbReference type="RefSeq" id="XP_008815985.1">
    <property type="nucleotide sequence ID" value="XM_008817763.1"/>
</dbReference>
<dbReference type="Proteomes" id="UP000030640">
    <property type="component" value="Unassembled WGS sequence"/>
</dbReference>
<dbReference type="GeneID" id="20037438"/>
<keyword evidence="2" id="KW-1185">Reference proteome</keyword>
<evidence type="ECO:0000313" key="2">
    <source>
        <dbReference type="Proteomes" id="UP000030640"/>
    </source>
</evidence>
<evidence type="ECO:0000313" key="1">
    <source>
        <dbReference type="EMBL" id="EUD67458.1"/>
    </source>
</evidence>
<reference evidence="1 2" key="1">
    <citation type="submission" date="2013-02" db="EMBL/GenBank/DDBJ databases">
        <title>The Genome Sequence of Plasmodium inui San Antonio 1.</title>
        <authorList>
            <consortium name="The Broad Institute Genome Sequencing Platform"/>
            <consortium name="The Broad Institute Genome Sequencing Center for Infectious Disease"/>
            <person name="Neafsey D."/>
            <person name="Cheeseman I."/>
            <person name="Volkman S."/>
            <person name="Adams J."/>
            <person name="Walker B."/>
            <person name="Young S.K."/>
            <person name="Zeng Q."/>
            <person name="Gargeya S."/>
            <person name="Fitzgerald M."/>
            <person name="Haas B."/>
            <person name="Abouelleil A."/>
            <person name="Alvarado L."/>
            <person name="Arachchi H.M."/>
            <person name="Berlin A.M."/>
            <person name="Chapman S.B."/>
            <person name="Dewar J."/>
            <person name="Goldberg J."/>
            <person name="Griggs A."/>
            <person name="Gujja S."/>
            <person name="Hansen M."/>
            <person name="Howarth C."/>
            <person name="Imamovic A."/>
            <person name="Larimer J."/>
            <person name="McCowan C."/>
            <person name="Murphy C."/>
            <person name="Neiman D."/>
            <person name="Pearson M."/>
            <person name="Priest M."/>
            <person name="Roberts A."/>
            <person name="Saif S."/>
            <person name="Shea T."/>
            <person name="Sisk P."/>
            <person name="Sykes S."/>
            <person name="Wortman J."/>
            <person name="Nusbaum C."/>
            <person name="Birren B."/>
        </authorList>
    </citation>
    <scope>NUCLEOTIDE SEQUENCE [LARGE SCALE GENOMIC DNA]</scope>
    <source>
        <strain evidence="1 2">San Antonio 1</strain>
    </source>
</reference>
<organism evidence="1 2">
    <name type="scientific">Plasmodium inui San Antonio 1</name>
    <dbReference type="NCBI Taxonomy" id="1237626"/>
    <lineage>
        <taxon>Eukaryota</taxon>
        <taxon>Sar</taxon>
        <taxon>Alveolata</taxon>
        <taxon>Apicomplexa</taxon>
        <taxon>Aconoidasida</taxon>
        <taxon>Haemosporida</taxon>
        <taxon>Plasmodiidae</taxon>
        <taxon>Plasmodium</taxon>
        <taxon>Plasmodium (Plasmodium)</taxon>
    </lineage>
</organism>
<accession>W7A837</accession>
<dbReference type="EMBL" id="KI965466">
    <property type="protein sequence ID" value="EUD67458.1"/>
    <property type="molecule type" value="Genomic_DNA"/>
</dbReference>
<protein>
    <submittedName>
        <fullName evidence="1">Uncharacterized protein</fullName>
    </submittedName>
</protein>
<dbReference type="OrthoDB" id="375489at2759"/>
<gene>
    <name evidence="1" type="ORF">C922_02164</name>
</gene>
<name>W7A837_9APIC</name>
<sequence length="357" mass="41832">MDLKSAQCIWDALNDLHKSDKQVRRREHKLAYDKFMDKHMGKMKQLRAIKPKFCFCIVTDVEKVSIKTKASEHKEKICDYYVYVYHSSKMKAPTLPKSFPSNMEEVNYNNISISTCKIKGESSRDMYAEAVIHSDVHKHFHNVYFKNKIIQKILTILNESEQILSSDVRINGNCFKYNDLGYVPKTKHFLNPHCVDGTLEREDSTSVDESDIKFYNMLSQKQLKSNDTKEEEKDEIKIYDASSNILNDIQSVRTTKRGKNDDGERGRIPRQVKSYHYTVIDRSEFEMEKYLHIIVTFNRISYEELEILKKGSTVEIYVSNRPDDCMTLTFKQNLSENIKAYFNEKGLKLTISVELLY</sequence>
<proteinExistence type="predicted"/>
<dbReference type="AlphaFoldDB" id="W7A837"/>